<gene>
    <name evidence="3" type="ORF">AMJ52_08895</name>
</gene>
<accession>A0A0S7Y9Y2</accession>
<feature type="transmembrane region" description="Helical" evidence="2">
    <location>
        <begin position="217"/>
        <end position="235"/>
    </location>
</feature>
<feature type="transmembrane region" description="Helical" evidence="2">
    <location>
        <begin position="384"/>
        <end position="404"/>
    </location>
</feature>
<keyword evidence="2" id="KW-0812">Transmembrane</keyword>
<dbReference type="InterPro" id="IPR021280">
    <property type="entry name" value="TMEM260-like"/>
</dbReference>
<dbReference type="Pfam" id="PF11028">
    <property type="entry name" value="TMEM260-like"/>
    <property type="match status" value="1"/>
</dbReference>
<dbReference type="Gene3D" id="1.25.40.10">
    <property type="entry name" value="Tetratricopeptide repeat domain"/>
    <property type="match status" value="1"/>
</dbReference>
<feature type="transmembrane region" description="Helical" evidence="2">
    <location>
        <begin position="116"/>
        <end position="138"/>
    </location>
</feature>
<dbReference type="InterPro" id="IPR019734">
    <property type="entry name" value="TPR_rpt"/>
</dbReference>
<reference evidence="3 4" key="1">
    <citation type="journal article" date="2015" name="Microbiome">
        <title>Genomic resolution of linkages in carbon, nitrogen, and sulfur cycling among widespread estuary sediment bacteria.</title>
        <authorList>
            <person name="Baker B.J."/>
            <person name="Lazar C.S."/>
            <person name="Teske A.P."/>
            <person name="Dick G.J."/>
        </authorList>
    </citation>
    <scope>NUCLEOTIDE SEQUENCE [LARGE SCALE GENOMIC DNA]</scope>
    <source>
        <strain evidence="3">DG_78</strain>
    </source>
</reference>
<evidence type="ECO:0000313" key="4">
    <source>
        <dbReference type="Proteomes" id="UP000051012"/>
    </source>
</evidence>
<feature type="transmembrane region" description="Helical" evidence="2">
    <location>
        <begin position="486"/>
        <end position="504"/>
    </location>
</feature>
<dbReference type="Proteomes" id="UP000051012">
    <property type="component" value="Unassembled WGS sequence"/>
</dbReference>
<feature type="transmembrane region" description="Helical" evidence="2">
    <location>
        <begin position="411"/>
        <end position="434"/>
    </location>
</feature>
<feature type="transmembrane region" description="Helical" evidence="2">
    <location>
        <begin position="86"/>
        <end position="104"/>
    </location>
</feature>
<name>A0A0S7Y9Y2_UNCT6</name>
<sequence>MDYKKLENILLYILLIITAGVYLYTVAPTLSFWDCGEFIASAYTLAVPHPPGTPLYVLIGRVWLIIAGLIAAILPISKEVAWHMNLLGLGISVVTIFLLYRMILKIFRMWRKQESQIVMVVSAFAACLGISFFYTYWINAIETEVYAASTFFLVLINYLALLWYESVKRGEPKNRYILLSFYLIFLASGFHMTPFLIFIPFYIFIIAVERRYLKDTLLLFLGILHVVFFALMFVLPESLYIPALIVIGIILISGILLPLNNPHKYRNWRFFWLGVLLIIVAVSAELYLPIRAAKLTELYKDKQMHAQYLAGKNVAPRINECNPGEDFNAFSNVLHRAQYGPQRIIPRQTQDATGFNLIEGMYWQVELFVRYLSWQPIPQDMNRLFRYIILAVFYVFGIWGMVELYKREKRLFLLMILIMFMISLGTIGYLNLKFSPSDGNSKHQPREVRERDYFFHPAHVYFGLFIGLGFYGFMETLKKESKNNKLAQWGGLGAIVAYSLVPLLTNIRVNNRFGDFIPKDYGYNMLVSCDDGSLVFTNGDNDTFPLWFAQEVLNIKRSVVIANLSLINTNWYIKQLKHWGAPVSFSEEEIDLLEPIYDFKNRRVIYVKDIMVRDILATNAGVTLERRIERGTLKFDQAFFISQEEFAARYVKNYQGEIPIYFATTVSEENYRGFRPYLKLEGLVYRVVGDSIEYPNNIDIQKTQDFFYQTYRYTGVFDPTKQGILAQILFYNFALVKDENTKRLYSNYAAGLFNLGLALRDQNDIPGAIDAWRFAVLFEPYPIYPFLYNLGLLYAQIGMIDSAEQYFSMIDASQPQILAQIGSIYGAMGYNDRAIEYFQRAITINPRHPQSYFGLFTVYLAKNDTLSAAQVLQNWLRINPNDTSVRNMLKELTQE</sequence>
<feature type="transmembrane region" description="Helical" evidence="2">
    <location>
        <begin position="271"/>
        <end position="290"/>
    </location>
</feature>
<keyword evidence="2" id="KW-1133">Transmembrane helix</keyword>
<dbReference type="SUPFAM" id="SSF48452">
    <property type="entry name" value="TPR-like"/>
    <property type="match status" value="1"/>
</dbReference>
<feature type="transmembrane region" description="Helical" evidence="2">
    <location>
        <begin position="241"/>
        <end position="259"/>
    </location>
</feature>
<keyword evidence="2" id="KW-0472">Membrane</keyword>
<dbReference type="Pfam" id="PF13181">
    <property type="entry name" value="TPR_8"/>
    <property type="match status" value="2"/>
</dbReference>
<evidence type="ECO:0000256" key="2">
    <source>
        <dbReference type="SAM" id="Phobius"/>
    </source>
</evidence>
<dbReference type="PANTHER" id="PTHR16214:SF3">
    <property type="entry name" value="TRANSMEMBRANE PROTEIN 260"/>
    <property type="match status" value="1"/>
</dbReference>
<evidence type="ECO:0000313" key="3">
    <source>
        <dbReference type="EMBL" id="KPJ71179.1"/>
    </source>
</evidence>
<dbReference type="SMART" id="SM00028">
    <property type="entry name" value="TPR"/>
    <property type="match status" value="4"/>
</dbReference>
<dbReference type="PROSITE" id="PS50293">
    <property type="entry name" value="TPR_REGION"/>
    <property type="match status" value="1"/>
</dbReference>
<feature type="transmembrane region" description="Helical" evidence="2">
    <location>
        <begin position="9"/>
        <end position="33"/>
    </location>
</feature>
<dbReference type="PATRIC" id="fig|1703772.3.peg.940"/>
<dbReference type="InterPro" id="IPR011990">
    <property type="entry name" value="TPR-like_helical_dom_sf"/>
</dbReference>
<evidence type="ECO:0000256" key="1">
    <source>
        <dbReference type="PROSITE-ProRule" id="PRU00339"/>
    </source>
</evidence>
<dbReference type="PROSITE" id="PS50005">
    <property type="entry name" value="TPR"/>
    <property type="match status" value="1"/>
</dbReference>
<feature type="transmembrane region" description="Helical" evidence="2">
    <location>
        <begin position="53"/>
        <end position="74"/>
    </location>
</feature>
<organism evidence="3 4">
    <name type="scientific">candidate division TA06 bacterium DG_78</name>
    <dbReference type="NCBI Taxonomy" id="1703772"/>
    <lineage>
        <taxon>Bacteria</taxon>
        <taxon>Bacteria division TA06</taxon>
    </lineage>
</organism>
<comment type="caution">
    <text evidence="3">The sequence shown here is derived from an EMBL/GenBank/DDBJ whole genome shotgun (WGS) entry which is preliminary data.</text>
</comment>
<dbReference type="InterPro" id="IPR052724">
    <property type="entry name" value="GT117_domain-containing"/>
</dbReference>
<feature type="repeat" description="TPR" evidence="1">
    <location>
        <begin position="815"/>
        <end position="848"/>
    </location>
</feature>
<dbReference type="PANTHER" id="PTHR16214">
    <property type="entry name" value="TRANSMEMBRANE PROTEIN 260"/>
    <property type="match status" value="1"/>
</dbReference>
<feature type="transmembrane region" description="Helical" evidence="2">
    <location>
        <begin position="454"/>
        <end position="474"/>
    </location>
</feature>
<proteinExistence type="predicted"/>
<feature type="transmembrane region" description="Helical" evidence="2">
    <location>
        <begin position="145"/>
        <end position="164"/>
    </location>
</feature>
<keyword evidence="1" id="KW-0802">TPR repeat</keyword>
<feature type="transmembrane region" description="Helical" evidence="2">
    <location>
        <begin position="176"/>
        <end position="205"/>
    </location>
</feature>
<dbReference type="EMBL" id="LJNI01000135">
    <property type="protein sequence ID" value="KPJ71179.1"/>
    <property type="molecule type" value="Genomic_DNA"/>
</dbReference>
<dbReference type="AlphaFoldDB" id="A0A0S7Y9Y2"/>
<protein>
    <submittedName>
        <fullName evidence="3">Uncharacterized protein</fullName>
    </submittedName>
</protein>